<evidence type="ECO:0008006" key="4">
    <source>
        <dbReference type="Google" id="ProtNLM"/>
    </source>
</evidence>
<keyword evidence="3" id="KW-1185">Reference proteome</keyword>
<name>A0ABV0XEQ2_9TELE</name>
<protein>
    <recommendedName>
        <fullName evidence="4">Transmembrane protein</fullName>
    </recommendedName>
</protein>
<proteinExistence type="predicted"/>
<feature type="transmembrane region" description="Helical" evidence="1">
    <location>
        <begin position="75"/>
        <end position="93"/>
    </location>
</feature>
<evidence type="ECO:0000313" key="2">
    <source>
        <dbReference type="EMBL" id="MEQ2279939.1"/>
    </source>
</evidence>
<dbReference type="EMBL" id="JAHRIP010000983">
    <property type="protein sequence ID" value="MEQ2279939.1"/>
    <property type="molecule type" value="Genomic_DNA"/>
</dbReference>
<sequence length="118" mass="13803">MRASRELRRKASELAERRKWKHKYARDMKMLCLTLALLIFPSILTSFPVSAEEKCAFRVMCCLFPSSFCIWARKLNFILFLFIFAYLCCHYLCSTGAARPCLGRFAGVPSPFYYQMMD</sequence>
<keyword evidence="1" id="KW-1133">Transmembrane helix</keyword>
<dbReference type="Proteomes" id="UP001469553">
    <property type="component" value="Unassembled WGS sequence"/>
</dbReference>
<accession>A0ABV0XEQ2</accession>
<comment type="caution">
    <text evidence="2">The sequence shown here is derived from an EMBL/GenBank/DDBJ whole genome shotgun (WGS) entry which is preliminary data.</text>
</comment>
<evidence type="ECO:0000256" key="1">
    <source>
        <dbReference type="SAM" id="Phobius"/>
    </source>
</evidence>
<evidence type="ECO:0000313" key="3">
    <source>
        <dbReference type="Proteomes" id="UP001469553"/>
    </source>
</evidence>
<keyword evidence="1" id="KW-0472">Membrane</keyword>
<gene>
    <name evidence="2" type="ORF">AMECASPLE_014461</name>
</gene>
<reference evidence="2 3" key="1">
    <citation type="submission" date="2021-06" db="EMBL/GenBank/DDBJ databases">
        <authorList>
            <person name="Palmer J.M."/>
        </authorList>
    </citation>
    <scope>NUCLEOTIDE SEQUENCE [LARGE SCALE GENOMIC DNA]</scope>
    <source>
        <strain evidence="2 3">AS_MEX2019</strain>
        <tissue evidence="2">Muscle</tissue>
    </source>
</reference>
<organism evidence="2 3">
    <name type="scientific">Ameca splendens</name>
    <dbReference type="NCBI Taxonomy" id="208324"/>
    <lineage>
        <taxon>Eukaryota</taxon>
        <taxon>Metazoa</taxon>
        <taxon>Chordata</taxon>
        <taxon>Craniata</taxon>
        <taxon>Vertebrata</taxon>
        <taxon>Euteleostomi</taxon>
        <taxon>Actinopterygii</taxon>
        <taxon>Neopterygii</taxon>
        <taxon>Teleostei</taxon>
        <taxon>Neoteleostei</taxon>
        <taxon>Acanthomorphata</taxon>
        <taxon>Ovalentaria</taxon>
        <taxon>Atherinomorphae</taxon>
        <taxon>Cyprinodontiformes</taxon>
        <taxon>Goodeidae</taxon>
        <taxon>Ameca</taxon>
    </lineage>
</organism>
<keyword evidence="1" id="KW-0812">Transmembrane</keyword>